<dbReference type="STRING" id="1344416.A0A139A8D8"/>
<evidence type="ECO:0000313" key="2">
    <source>
        <dbReference type="EMBL" id="KXS12948.1"/>
    </source>
</evidence>
<gene>
    <name evidence="2" type="ORF">M427DRAFT_156978</name>
</gene>
<accession>A0A139A8D8</accession>
<dbReference type="Gene3D" id="2.170.270.10">
    <property type="entry name" value="SET domain"/>
    <property type="match status" value="1"/>
</dbReference>
<dbReference type="AlphaFoldDB" id="A0A139A8D8"/>
<keyword evidence="3" id="KW-1185">Reference proteome</keyword>
<dbReference type="Proteomes" id="UP000070544">
    <property type="component" value="Unassembled WGS sequence"/>
</dbReference>
<dbReference type="InterPro" id="IPR050869">
    <property type="entry name" value="H3K4_H4K5_MeTrfase"/>
</dbReference>
<dbReference type="InterPro" id="IPR046341">
    <property type="entry name" value="SET_dom_sf"/>
</dbReference>
<dbReference type="OrthoDB" id="265717at2759"/>
<dbReference type="PANTHER" id="PTHR12197">
    <property type="entry name" value="HISTONE-LYSINE N-METHYLTRANSFERASE SMYD"/>
    <property type="match status" value="1"/>
</dbReference>
<dbReference type="Gene3D" id="6.10.140.2220">
    <property type="match status" value="1"/>
</dbReference>
<feature type="domain" description="SET" evidence="1">
    <location>
        <begin position="27"/>
        <end position="310"/>
    </location>
</feature>
<protein>
    <submittedName>
        <fullName evidence="2">SET domain-containing protein</fullName>
    </submittedName>
</protein>
<sequence>MKDRRPTSGGRPKLDDWVRQVLENARLPVDLSWSSSRGRHALAKTNLDPGTVVIVERGVAVIPTSAGLSLICSHCFKELPADSVRGDDSLTNGKFHCLHFYCSSQCRDADVDGHQVECRLMPTMRDISLDEDVDLDLLRLVARLVARRHIGERAQSETSRAWNPLFENTPFPLVTSLLSHRKYANIKWIKTVSAASAKLSPPLAAEVGRPVNPDLLLTLSCVINSNAHGLGDTRTVQGHSSFYDRMSSQSAGPMGVGGGLTTAFGLFPLGALLNHSCEPNCVYGAGQDGTIVFRTIKEVKEGEELLVSYIPLDDPLPVRRGVLLTTKHFWCECSRCGGSEERLSAEFRRNAGILCPRGKLCNQCETNGEGDNHHSNEDGDRSDGVVPSVAACPGFLGPSKSSTVAYETVYSDIVSLLLPASAFTTSSGSSELECTACGYTVDSTTLGPVLYPIASSFALAVDLSSTDPTYANLRFQESAWMRVLKHADGVLDKGNWTVRKAEQEMVGVCVGLADLEAAVWWAKRVVRSYDEDLGHVYGRWHPDMAEWLIVLGELERAFAHYLRSQNRPYEHVFKSSLKHFRRAADIYRTIYGADADLFPSLGEDGRIAAATRAVNEVEQEIC</sequence>
<dbReference type="EMBL" id="KQ965783">
    <property type="protein sequence ID" value="KXS12948.1"/>
    <property type="molecule type" value="Genomic_DNA"/>
</dbReference>
<organism evidence="2 3">
    <name type="scientific">Gonapodya prolifera (strain JEL478)</name>
    <name type="common">Monoblepharis prolifera</name>
    <dbReference type="NCBI Taxonomy" id="1344416"/>
    <lineage>
        <taxon>Eukaryota</taxon>
        <taxon>Fungi</taxon>
        <taxon>Fungi incertae sedis</taxon>
        <taxon>Chytridiomycota</taxon>
        <taxon>Chytridiomycota incertae sedis</taxon>
        <taxon>Monoblepharidomycetes</taxon>
        <taxon>Monoblepharidales</taxon>
        <taxon>Gonapodyaceae</taxon>
        <taxon>Gonapodya</taxon>
    </lineage>
</organism>
<evidence type="ECO:0000313" key="3">
    <source>
        <dbReference type="Proteomes" id="UP000070544"/>
    </source>
</evidence>
<dbReference type="PROSITE" id="PS50280">
    <property type="entry name" value="SET"/>
    <property type="match status" value="1"/>
</dbReference>
<dbReference type="SMART" id="SM00317">
    <property type="entry name" value="SET"/>
    <property type="match status" value="1"/>
</dbReference>
<name>A0A139A8D8_GONPJ</name>
<dbReference type="SUPFAM" id="SSF82199">
    <property type="entry name" value="SET domain"/>
    <property type="match status" value="1"/>
</dbReference>
<proteinExistence type="predicted"/>
<evidence type="ECO:0000259" key="1">
    <source>
        <dbReference type="PROSITE" id="PS50280"/>
    </source>
</evidence>
<dbReference type="Pfam" id="PF00856">
    <property type="entry name" value="SET"/>
    <property type="match status" value="1"/>
</dbReference>
<dbReference type="PANTHER" id="PTHR12197:SF282">
    <property type="entry name" value="SET DOMAIN-CONTAINING PROTEIN"/>
    <property type="match status" value="1"/>
</dbReference>
<dbReference type="InterPro" id="IPR001214">
    <property type="entry name" value="SET_dom"/>
</dbReference>
<dbReference type="Gene3D" id="1.10.220.160">
    <property type="match status" value="1"/>
</dbReference>
<dbReference type="CDD" id="cd20071">
    <property type="entry name" value="SET_SMYD"/>
    <property type="match status" value="1"/>
</dbReference>
<reference evidence="2 3" key="1">
    <citation type="journal article" date="2015" name="Genome Biol. Evol.">
        <title>Phylogenomic analyses indicate that early fungi evolved digesting cell walls of algal ancestors of land plants.</title>
        <authorList>
            <person name="Chang Y."/>
            <person name="Wang S."/>
            <person name="Sekimoto S."/>
            <person name="Aerts A.L."/>
            <person name="Choi C."/>
            <person name="Clum A."/>
            <person name="LaButti K.M."/>
            <person name="Lindquist E.A."/>
            <person name="Yee Ngan C."/>
            <person name="Ohm R.A."/>
            <person name="Salamov A.A."/>
            <person name="Grigoriev I.V."/>
            <person name="Spatafora J.W."/>
            <person name="Berbee M.L."/>
        </authorList>
    </citation>
    <scope>NUCLEOTIDE SEQUENCE [LARGE SCALE GENOMIC DNA]</scope>
    <source>
        <strain evidence="2 3">JEL478</strain>
    </source>
</reference>